<gene>
    <name evidence="1" type="ORF">GCM10010347_10600</name>
</gene>
<comment type="caution">
    <text evidence="1">The sequence shown here is derived from an EMBL/GenBank/DDBJ whole genome shotgun (WGS) entry which is preliminary data.</text>
</comment>
<evidence type="ECO:0000313" key="2">
    <source>
        <dbReference type="Proteomes" id="UP000642673"/>
    </source>
</evidence>
<dbReference type="InterPro" id="IPR047659">
    <property type="entry name" value="T7SS_assoc"/>
</dbReference>
<evidence type="ECO:0000313" key="1">
    <source>
        <dbReference type="EMBL" id="GHB43276.1"/>
    </source>
</evidence>
<keyword evidence="2" id="KW-1185">Reference proteome</keyword>
<sequence length="185" mass="20345">MGESVLRPPVEWITESMRAEASRNPGSWVYAIDPFVDPAGRVPPYAIFGAWRVDGRGEITDQFTPNSKYRPSPRSMGMPEPTDAVDSAIPLAATRYGSEADIVRMLTEAFVFVPSEPTVYLDVHPEEGARKILPVFTHPRYAPTEVPELRRVAARSLAASMPIDTYFKINPGSSASVVIPVTDLL</sequence>
<reference evidence="2" key="1">
    <citation type="journal article" date="2019" name="Int. J. Syst. Evol. Microbiol.">
        <title>The Global Catalogue of Microorganisms (GCM) 10K type strain sequencing project: providing services to taxonomists for standard genome sequencing and annotation.</title>
        <authorList>
            <consortium name="The Broad Institute Genomics Platform"/>
            <consortium name="The Broad Institute Genome Sequencing Center for Infectious Disease"/>
            <person name="Wu L."/>
            <person name="Ma J."/>
        </authorList>
    </citation>
    <scope>NUCLEOTIDE SEQUENCE [LARGE SCALE GENOMIC DNA]</scope>
    <source>
        <strain evidence="2">JCM 4738</strain>
    </source>
</reference>
<evidence type="ECO:0008006" key="3">
    <source>
        <dbReference type="Google" id="ProtNLM"/>
    </source>
</evidence>
<accession>A0ABQ3EJM8</accession>
<protein>
    <recommendedName>
        <fullName evidence="3">Type VII secretion system-associated protein</fullName>
    </recommendedName>
</protein>
<name>A0ABQ3EJM8_9ACTN</name>
<proteinExistence type="predicted"/>
<dbReference type="EMBL" id="BMVP01000002">
    <property type="protein sequence ID" value="GHB43276.1"/>
    <property type="molecule type" value="Genomic_DNA"/>
</dbReference>
<dbReference type="RefSeq" id="WP_229873375.1">
    <property type="nucleotide sequence ID" value="NZ_BMVP01000002.1"/>
</dbReference>
<organism evidence="1 2">
    <name type="scientific">Streptomyces cirratus</name>
    <dbReference type="NCBI Taxonomy" id="68187"/>
    <lineage>
        <taxon>Bacteria</taxon>
        <taxon>Bacillati</taxon>
        <taxon>Actinomycetota</taxon>
        <taxon>Actinomycetes</taxon>
        <taxon>Kitasatosporales</taxon>
        <taxon>Streptomycetaceae</taxon>
        <taxon>Streptomyces</taxon>
    </lineage>
</organism>
<dbReference type="Proteomes" id="UP000642673">
    <property type="component" value="Unassembled WGS sequence"/>
</dbReference>
<dbReference type="NCBIfam" id="NF033532">
    <property type="entry name" value="lone7para_assoc"/>
    <property type="match status" value="1"/>
</dbReference>